<comment type="caution">
    <text evidence="6">The sequence shown here is derived from an EMBL/GenBank/DDBJ whole genome shotgun (WGS) entry which is preliminary data.</text>
</comment>
<dbReference type="CDD" id="cd05819">
    <property type="entry name" value="NHL"/>
    <property type="match status" value="1"/>
</dbReference>
<evidence type="ECO:0000256" key="2">
    <source>
        <dbReference type="ARBA" id="ARBA00022737"/>
    </source>
</evidence>
<keyword evidence="2" id="KW-0677">Repeat</keyword>
<feature type="chain" id="PRO_5032568328" description="NHL repeat containing protein-like protein" evidence="5">
    <location>
        <begin position="16"/>
        <end position="324"/>
    </location>
</feature>
<feature type="repeat" description="NHL" evidence="4">
    <location>
        <begin position="171"/>
        <end position="207"/>
    </location>
</feature>
<dbReference type="PANTHER" id="PTHR10680">
    <property type="entry name" value="PEPTIDYL-GLYCINE ALPHA-AMIDATING MONOOXYGENASE"/>
    <property type="match status" value="1"/>
</dbReference>
<organism evidence="6 7">
    <name type="scientific">Adineta ricciae</name>
    <name type="common">Rotifer</name>
    <dbReference type="NCBI Taxonomy" id="249248"/>
    <lineage>
        <taxon>Eukaryota</taxon>
        <taxon>Metazoa</taxon>
        <taxon>Spiralia</taxon>
        <taxon>Gnathifera</taxon>
        <taxon>Rotifera</taxon>
        <taxon>Eurotatoria</taxon>
        <taxon>Bdelloidea</taxon>
        <taxon>Adinetida</taxon>
        <taxon>Adinetidae</taxon>
        <taxon>Adineta</taxon>
    </lineage>
</organism>
<accession>A0A816ELB1</accession>
<dbReference type="PROSITE" id="PS51125">
    <property type="entry name" value="NHL"/>
    <property type="match status" value="1"/>
</dbReference>
<dbReference type="Proteomes" id="UP000663828">
    <property type="component" value="Unassembled WGS sequence"/>
</dbReference>
<evidence type="ECO:0000256" key="1">
    <source>
        <dbReference type="ARBA" id="ARBA00022729"/>
    </source>
</evidence>
<feature type="signal peptide" evidence="5">
    <location>
        <begin position="1"/>
        <end position="15"/>
    </location>
</feature>
<evidence type="ECO:0000313" key="7">
    <source>
        <dbReference type="Proteomes" id="UP000663828"/>
    </source>
</evidence>
<dbReference type="GO" id="GO:0005576">
    <property type="term" value="C:extracellular region"/>
    <property type="evidence" value="ECO:0007669"/>
    <property type="project" value="TreeGrafter"/>
</dbReference>
<protein>
    <recommendedName>
        <fullName evidence="8">NHL repeat containing protein-like protein</fullName>
    </recommendedName>
</protein>
<dbReference type="InterPro" id="IPR001258">
    <property type="entry name" value="NHL_repeat"/>
</dbReference>
<dbReference type="Gene3D" id="2.120.10.30">
    <property type="entry name" value="TolB, C-terminal domain"/>
    <property type="match status" value="1"/>
</dbReference>
<evidence type="ECO:0000256" key="4">
    <source>
        <dbReference type="PROSITE-ProRule" id="PRU00504"/>
    </source>
</evidence>
<dbReference type="EMBL" id="CAJNOR010009761">
    <property type="protein sequence ID" value="CAF1647902.1"/>
    <property type="molecule type" value="Genomic_DNA"/>
</dbReference>
<sequence>MVVVFLLILINRITTLWFNQPQFCPTVEWSRDAITFVNTSTAGISEGDIFIDANNTIYIAVSQKKQILIWHENTTYPMIIGRDDWSLIFSIFVPNTSEIYISFSDSKIIKWMASTNTFVNITHFQQPCRDIFIDIENHLYCSLYNLAVVVKTSVNGKTPMMIMAGITNIAGSTPDKLYGPSGIFVDRNLDLYVADTWNNRVQLFSSGKNIGKTVAGQSSSDITIALKRPHSTALDADKYLFISDNGNNRIVASGPNGFRCLLGCNGMGKQPHQLNHPMAISFDVHKNVFVYDAANKRFQKFDLQIYSCQNVPVTTRILSYILPS</sequence>
<evidence type="ECO:0000256" key="3">
    <source>
        <dbReference type="ARBA" id="ARBA00023180"/>
    </source>
</evidence>
<evidence type="ECO:0008006" key="8">
    <source>
        <dbReference type="Google" id="ProtNLM"/>
    </source>
</evidence>
<evidence type="ECO:0000313" key="6">
    <source>
        <dbReference type="EMBL" id="CAF1647902.1"/>
    </source>
</evidence>
<name>A0A816ELB1_ADIRI</name>
<keyword evidence="7" id="KW-1185">Reference proteome</keyword>
<gene>
    <name evidence="6" type="ORF">XAT740_LOCUS54434</name>
</gene>
<dbReference type="PANTHER" id="PTHR10680:SF28">
    <property type="entry name" value="SMP-30_GLUCONOLACTONASE_LRE-LIKE REGION DOMAIN-CONTAINING PROTEIN"/>
    <property type="match status" value="1"/>
</dbReference>
<dbReference type="Pfam" id="PF01436">
    <property type="entry name" value="NHL"/>
    <property type="match status" value="1"/>
</dbReference>
<keyword evidence="1 5" id="KW-0732">Signal</keyword>
<dbReference type="InterPro" id="IPR011042">
    <property type="entry name" value="6-blade_b-propeller_TolB-like"/>
</dbReference>
<keyword evidence="3" id="KW-0325">Glycoprotein</keyword>
<dbReference type="SUPFAM" id="SSF101898">
    <property type="entry name" value="NHL repeat"/>
    <property type="match status" value="1"/>
</dbReference>
<reference evidence="6" key="1">
    <citation type="submission" date="2021-02" db="EMBL/GenBank/DDBJ databases">
        <authorList>
            <person name="Nowell W R."/>
        </authorList>
    </citation>
    <scope>NUCLEOTIDE SEQUENCE</scope>
</reference>
<evidence type="ECO:0000256" key="5">
    <source>
        <dbReference type="SAM" id="SignalP"/>
    </source>
</evidence>
<proteinExistence type="predicted"/>
<dbReference type="AlphaFoldDB" id="A0A816ELB1"/>